<gene>
    <name evidence="1" type="ordered locus">Sthe_1272</name>
</gene>
<dbReference type="KEGG" id="sti:Sthe_1272"/>
<dbReference type="EMBL" id="CP001823">
    <property type="protein sequence ID" value="ACZ38707.1"/>
    <property type="molecule type" value="Genomic_DNA"/>
</dbReference>
<dbReference type="HOGENOM" id="CLU_2059940_0_0_0"/>
<reference evidence="2" key="1">
    <citation type="submission" date="2009-11" db="EMBL/GenBank/DDBJ databases">
        <title>The complete chromosome 1 of Sphaerobacter thermophilus DSM 20745.</title>
        <authorList>
            <person name="Lucas S."/>
            <person name="Copeland A."/>
            <person name="Lapidus A."/>
            <person name="Glavina del Rio T."/>
            <person name="Dalin E."/>
            <person name="Tice H."/>
            <person name="Bruce D."/>
            <person name="Goodwin L."/>
            <person name="Pitluck S."/>
            <person name="Kyrpides N."/>
            <person name="Mavromatis K."/>
            <person name="Ivanova N."/>
            <person name="Mikhailova N."/>
            <person name="LaButti K.M."/>
            <person name="Clum A."/>
            <person name="Sun H.I."/>
            <person name="Brettin T."/>
            <person name="Detter J.C."/>
            <person name="Han C."/>
            <person name="Larimer F."/>
            <person name="Land M."/>
            <person name="Hauser L."/>
            <person name="Markowitz V."/>
            <person name="Cheng J.F."/>
            <person name="Hugenholtz P."/>
            <person name="Woyke T."/>
            <person name="Wu D."/>
            <person name="Steenblock K."/>
            <person name="Schneider S."/>
            <person name="Pukall R."/>
            <person name="Goeker M."/>
            <person name="Klenk H.P."/>
            <person name="Eisen J.A."/>
        </authorList>
    </citation>
    <scope>NUCLEOTIDE SEQUENCE [LARGE SCALE GENOMIC DNA]</scope>
    <source>
        <strain evidence="2">ATCC 49802 / DSM 20745 / S 6022</strain>
    </source>
</reference>
<keyword evidence="2" id="KW-1185">Reference proteome</keyword>
<dbReference type="OrthoDB" id="9760752at2"/>
<evidence type="ECO:0000313" key="2">
    <source>
        <dbReference type="Proteomes" id="UP000002027"/>
    </source>
</evidence>
<evidence type="ECO:0000313" key="1">
    <source>
        <dbReference type="EMBL" id="ACZ38707.1"/>
    </source>
</evidence>
<accession>D1C390</accession>
<dbReference type="RefSeq" id="WP_012871754.1">
    <property type="nucleotide sequence ID" value="NC_013523.1"/>
</dbReference>
<name>D1C390_SPHTD</name>
<dbReference type="AlphaFoldDB" id="D1C390"/>
<proteinExistence type="predicted"/>
<organism evidence="1 2">
    <name type="scientific">Sphaerobacter thermophilus (strain ATCC 49802 / DSM 20745 / KCCM 41009 / NCIMB 13125 / S 6022)</name>
    <dbReference type="NCBI Taxonomy" id="479434"/>
    <lineage>
        <taxon>Bacteria</taxon>
        <taxon>Pseudomonadati</taxon>
        <taxon>Thermomicrobiota</taxon>
        <taxon>Thermomicrobia</taxon>
        <taxon>Sphaerobacterales</taxon>
        <taxon>Sphaerobacterineae</taxon>
        <taxon>Sphaerobacteraceae</taxon>
        <taxon>Sphaerobacter</taxon>
    </lineage>
</organism>
<dbReference type="InParanoid" id="D1C390"/>
<dbReference type="Proteomes" id="UP000002027">
    <property type="component" value="Chromosome 1"/>
</dbReference>
<reference evidence="1 2" key="2">
    <citation type="journal article" date="2010" name="Stand. Genomic Sci.">
        <title>Complete genome sequence of Desulfohalobium retbaense type strain (HR(100)).</title>
        <authorList>
            <person name="Spring S."/>
            <person name="Nolan M."/>
            <person name="Lapidus A."/>
            <person name="Glavina Del Rio T."/>
            <person name="Copeland A."/>
            <person name="Tice H."/>
            <person name="Cheng J.F."/>
            <person name="Lucas S."/>
            <person name="Land M."/>
            <person name="Chen F."/>
            <person name="Bruce D."/>
            <person name="Goodwin L."/>
            <person name="Pitluck S."/>
            <person name="Ivanova N."/>
            <person name="Mavromatis K."/>
            <person name="Mikhailova N."/>
            <person name="Pati A."/>
            <person name="Chen A."/>
            <person name="Palaniappan K."/>
            <person name="Hauser L."/>
            <person name="Chang Y.J."/>
            <person name="Jeffries C.D."/>
            <person name="Munk C."/>
            <person name="Kiss H."/>
            <person name="Chain P."/>
            <person name="Han C."/>
            <person name="Brettin T."/>
            <person name="Detter J.C."/>
            <person name="Schuler E."/>
            <person name="Goker M."/>
            <person name="Rohde M."/>
            <person name="Bristow J."/>
            <person name="Eisen J.A."/>
            <person name="Markowitz V."/>
            <person name="Hugenholtz P."/>
            <person name="Kyrpides N.C."/>
            <person name="Klenk H.P."/>
        </authorList>
    </citation>
    <scope>NUCLEOTIDE SEQUENCE [LARGE SCALE GENOMIC DNA]</scope>
    <source>
        <strain evidence="2">ATCC 49802 / DSM 20745 / S 6022</strain>
    </source>
</reference>
<sequence>MTTRTNTRFDEQLAQILTYLDVDLEREQAPRAVDGTDDAQLRETLAAMHRALAEFDISLSWFIDREDRVRLLVAWTEEVGPEPMAMTLQTRSYEYTLSRSEAVQLTPSVLVADLARQED</sequence>
<protein>
    <submittedName>
        <fullName evidence="1">Uncharacterized protein</fullName>
    </submittedName>
</protein>